<evidence type="ECO:0000313" key="11">
    <source>
        <dbReference type="Proteomes" id="UP000034591"/>
    </source>
</evidence>
<dbReference type="GO" id="GO:0008237">
    <property type="term" value="F:metallopeptidase activity"/>
    <property type="evidence" value="ECO:0007669"/>
    <property type="project" value="UniProtKB-KW"/>
</dbReference>
<evidence type="ECO:0000256" key="7">
    <source>
        <dbReference type="ARBA" id="ARBA00022723"/>
    </source>
</evidence>
<dbReference type="Pfam" id="PF02073">
    <property type="entry name" value="Peptidase_M29"/>
    <property type="match status" value="1"/>
</dbReference>
<evidence type="ECO:0000256" key="9">
    <source>
        <dbReference type="ARBA" id="ARBA00023049"/>
    </source>
</evidence>
<protein>
    <submittedName>
        <fullName evidence="10">Peptidase M29, aminopeptidase II</fullName>
    </submittedName>
</protein>
<evidence type="ECO:0000256" key="8">
    <source>
        <dbReference type="ARBA" id="ARBA00022801"/>
    </source>
</evidence>
<dbReference type="EMBL" id="LBTI01000034">
    <property type="protein sequence ID" value="KKQ36867.1"/>
    <property type="molecule type" value="Genomic_DNA"/>
</dbReference>
<dbReference type="PANTHER" id="PTHR34448:SF1">
    <property type="entry name" value="BLL6088 PROTEIN"/>
    <property type="match status" value="1"/>
</dbReference>
<name>A0A0G0H3X8_9BACT</name>
<keyword evidence="7" id="KW-0479">Metal-binding</keyword>
<dbReference type="InterPro" id="IPR052170">
    <property type="entry name" value="M29_Exopeptidase"/>
</dbReference>
<comment type="cofactor">
    <cofactor evidence="1">
        <name>Co(2+)</name>
        <dbReference type="ChEBI" id="CHEBI:48828"/>
    </cofactor>
</comment>
<proteinExistence type="inferred from homology"/>
<dbReference type="GO" id="GO:0046872">
    <property type="term" value="F:metal ion binding"/>
    <property type="evidence" value="ECO:0007669"/>
    <property type="project" value="UniProtKB-KW"/>
</dbReference>
<dbReference type="InterPro" id="IPR000787">
    <property type="entry name" value="Peptidase_M29"/>
</dbReference>
<evidence type="ECO:0000256" key="2">
    <source>
        <dbReference type="ARBA" id="ARBA00001946"/>
    </source>
</evidence>
<keyword evidence="6" id="KW-0645">Protease</keyword>
<dbReference type="AlphaFoldDB" id="A0A0G0H3X8"/>
<dbReference type="PANTHER" id="PTHR34448">
    <property type="entry name" value="AMINOPEPTIDASE"/>
    <property type="match status" value="1"/>
</dbReference>
<dbReference type="PATRIC" id="fig|1618545.3.peg.515"/>
<evidence type="ECO:0000256" key="5">
    <source>
        <dbReference type="ARBA" id="ARBA00022438"/>
    </source>
</evidence>
<sequence>MSLIDHRVTKQAKILVNYSTGVKKGDRVLIVSDWLAKPLTLEIYKQAIIAGAVEVKVHFDVDEQVISRTYNEFAEAFFKYAKPHQLKAYPKLSDQELKGIDVWIRLYAQSNTRGFSNMDAVKISERSKVVKPLIDHRVLKTRWVISKFPTEAQAQEADMSLSEYEEFVFSAVNNVDWVAKQKEQEKLRKIIDGVKKVRILGHETDLWLSIEGRSAENGDGRFNMPDGEVFTSVLENFTNGFITYSYPALYLGKEFHNVRLQFTDGKVVKATADKNEKDLNKILDMDKGARRVGELGIGNNFQIKRFTKDILFDEKIGGSIHLALGNGYKETGSKNESALHWDMIKDLRDGGEIWFDEKLVQKNGKWIIKL</sequence>
<evidence type="ECO:0000256" key="1">
    <source>
        <dbReference type="ARBA" id="ARBA00001941"/>
    </source>
</evidence>
<dbReference type="GO" id="GO:0006508">
    <property type="term" value="P:proteolysis"/>
    <property type="evidence" value="ECO:0007669"/>
    <property type="project" value="UniProtKB-KW"/>
</dbReference>
<dbReference type="STRING" id="1618545.US53_C0034G0002"/>
<evidence type="ECO:0000256" key="6">
    <source>
        <dbReference type="ARBA" id="ARBA00022670"/>
    </source>
</evidence>
<dbReference type="GO" id="GO:0004177">
    <property type="term" value="F:aminopeptidase activity"/>
    <property type="evidence" value="ECO:0007669"/>
    <property type="project" value="UniProtKB-KW"/>
</dbReference>
<keyword evidence="5 10" id="KW-0031">Aminopeptidase</keyword>
<keyword evidence="8" id="KW-0378">Hydrolase</keyword>
<dbReference type="SUPFAM" id="SSF144052">
    <property type="entry name" value="Thermophilic metalloprotease-like"/>
    <property type="match status" value="1"/>
</dbReference>
<evidence type="ECO:0000313" key="10">
    <source>
        <dbReference type="EMBL" id="KKQ36867.1"/>
    </source>
</evidence>
<reference evidence="10 11" key="1">
    <citation type="journal article" date="2015" name="Nature">
        <title>rRNA introns, odd ribosomes, and small enigmatic genomes across a large radiation of phyla.</title>
        <authorList>
            <person name="Brown C.T."/>
            <person name="Hug L.A."/>
            <person name="Thomas B.C."/>
            <person name="Sharon I."/>
            <person name="Castelle C.J."/>
            <person name="Singh A."/>
            <person name="Wilkins M.J."/>
            <person name="Williams K.H."/>
            <person name="Banfield J.F."/>
        </authorList>
    </citation>
    <scope>NUCLEOTIDE SEQUENCE [LARGE SCALE GENOMIC DNA]</scope>
</reference>
<comment type="caution">
    <text evidence="10">The sequence shown here is derived from an EMBL/GenBank/DDBJ whole genome shotgun (WGS) entry which is preliminary data.</text>
</comment>
<dbReference type="InterPro" id="IPR035097">
    <property type="entry name" value="M29_N-terminal"/>
</dbReference>
<comment type="cofactor">
    <cofactor evidence="2">
        <name>Mg(2+)</name>
        <dbReference type="ChEBI" id="CHEBI:18420"/>
    </cofactor>
</comment>
<evidence type="ECO:0000256" key="4">
    <source>
        <dbReference type="ARBA" id="ARBA00008236"/>
    </source>
</evidence>
<accession>A0A0G0H3X8</accession>
<comment type="similarity">
    <text evidence="4">Belongs to the peptidase M29 family.</text>
</comment>
<comment type="cofactor">
    <cofactor evidence="3">
        <name>Zn(2+)</name>
        <dbReference type="ChEBI" id="CHEBI:29105"/>
    </cofactor>
</comment>
<organism evidence="10 11">
    <name type="scientific">Candidatus Woesebacteria bacterium GW2011_GWA1_37_7</name>
    <dbReference type="NCBI Taxonomy" id="1618545"/>
    <lineage>
        <taxon>Bacteria</taxon>
        <taxon>Candidatus Woeseibacteriota</taxon>
    </lineage>
</organism>
<gene>
    <name evidence="10" type="ORF">US53_C0034G0002</name>
</gene>
<evidence type="ECO:0000256" key="3">
    <source>
        <dbReference type="ARBA" id="ARBA00001947"/>
    </source>
</evidence>
<keyword evidence="9" id="KW-0482">Metalloprotease</keyword>
<dbReference type="Gene3D" id="3.40.1830.10">
    <property type="entry name" value="Thermophilic metalloprotease (M29)"/>
    <property type="match status" value="1"/>
</dbReference>
<dbReference type="Proteomes" id="UP000034591">
    <property type="component" value="Unassembled WGS sequence"/>
</dbReference>